<dbReference type="GO" id="GO:0005272">
    <property type="term" value="F:sodium channel activity"/>
    <property type="evidence" value="ECO:0007669"/>
    <property type="project" value="UniProtKB-KW"/>
</dbReference>
<protein>
    <submittedName>
        <fullName evidence="14">Uncharacterized protein</fullName>
    </submittedName>
</protein>
<dbReference type="Gene3D" id="2.60.470.10">
    <property type="entry name" value="Acid-sensing ion channels like domains"/>
    <property type="match status" value="1"/>
</dbReference>
<dbReference type="Pfam" id="PF00858">
    <property type="entry name" value="ASC"/>
    <property type="match status" value="1"/>
</dbReference>
<dbReference type="PRINTS" id="PR01078">
    <property type="entry name" value="AMINACHANNEL"/>
</dbReference>
<keyword evidence="6 13" id="KW-1133">Transmembrane helix</keyword>
<evidence type="ECO:0000256" key="2">
    <source>
        <dbReference type="ARBA" id="ARBA00007193"/>
    </source>
</evidence>
<keyword evidence="3 12" id="KW-0813">Transport</keyword>
<feature type="transmembrane region" description="Helical" evidence="13">
    <location>
        <begin position="471"/>
        <end position="499"/>
    </location>
</feature>
<dbReference type="AlphaFoldDB" id="A0ABD0Y4Y1"/>
<organism evidence="14 15">
    <name type="scientific">Ranatra chinensis</name>
    <dbReference type="NCBI Taxonomy" id="642074"/>
    <lineage>
        <taxon>Eukaryota</taxon>
        <taxon>Metazoa</taxon>
        <taxon>Ecdysozoa</taxon>
        <taxon>Arthropoda</taxon>
        <taxon>Hexapoda</taxon>
        <taxon>Insecta</taxon>
        <taxon>Pterygota</taxon>
        <taxon>Neoptera</taxon>
        <taxon>Paraneoptera</taxon>
        <taxon>Hemiptera</taxon>
        <taxon>Heteroptera</taxon>
        <taxon>Panheteroptera</taxon>
        <taxon>Nepomorpha</taxon>
        <taxon>Nepidae</taxon>
        <taxon>Ranatrinae</taxon>
        <taxon>Ranatra</taxon>
    </lineage>
</organism>
<sequence length="527" mass="59613">MGGAAKKRVIPQGSVREHLHDYCSSTSIHGVKYLGDHNRPPIERLWWLIIFILSMVGSGFYISKVWFKWSNSPVIVSFSETTTPVWQVPFPAVTLCSETKSRATVFNFTGVVRSNSTDELESVLRKMAGDVSLVCDPHVRFDGEKFTNESTMEILKEVAPSLENSLLACKWKNNVFQNCSTLFTPIITEDGLCYTFNMLDASELFRRPAANQMFESRPKSNGWSLEKGYEPGTPRETYPNRALDAGTSAGLFIVLKAISADFDYYCRGPIQGFKILLHNPAEIPSVGERYFRAPMKQEVLVGISPEIMKTNEGLRSYDAHVRQCYFPSERHLSHFNVYTQQNCDLECLTNFTLKACGCVAFHMPRDNGTPICGAGSKECMLDAKDNLRNKDLHFSYTKSEETACDCLPACSSLQYDAAISQADYDWISVIKAYSENETEFEGVELARLAIFFKDKQFITSQRSELFGSSDFLASCGGVLGLFSGISLLSIVEVIYYVTLRFWNNIHRRRRVQKEEHDEGILPFHIRH</sequence>
<keyword evidence="4 12" id="KW-0894">Sodium channel</keyword>
<dbReference type="GO" id="GO:0016020">
    <property type="term" value="C:membrane"/>
    <property type="evidence" value="ECO:0007669"/>
    <property type="project" value="UniProtKB-SubCell"/>
</dbReference>
<evidence type="ECO:0000256" key="11">
    <source>
        <dbReference type="ARBA" id="ARBA00023303"/>
    </source>
</evidence>
<evidence type="ECO:0000256" key="7">
    <source>
        <dbReference type="ARBA" id="ARBA00023053"/>
    </source>
</evidence>
<evidence type="ECO:0000256" key="13">
    <source>
        <dbReference type="SAM" id="Phobius"/>
    </source>
</evidence>
<keyword evidence="8 12" id="KW-0406">Ion transport</keyword>
<evidence type="ECO:0000313" key="15">
    <source>
        <dbReference type="Proteomes" id="UP001558652"/>
    </source>
</evidence>
<comment type="similarity">
    <text evidence="2 12">Belongs to the amiloride-sensitive sodium channel (TC 1.A.6) family.</text>
</comment>
<evidence type="ECO:0000256" key="1">
    <source>
        <dbReference type="ARBA" id="ARBA00004141"/>
    </source>
</evidence>
<keyword evidence="5 12" id="KW-0812">Transmembrane</keyword>
<dbReference type="Gene3D" id="1.10.287.770">
    <property type="entry name" value="YojJ-like"/>
    <property type="match status" value="1"/>
</dbReference>
<dbReference type="InterPro" id="IPR020903">
    <property type="entry name" value="ENaC_CS"/>
</dbReference>
<evidence type="ECO:0000256" key="4">
    <source>
        <dbReference type="ARBA" id="ARBA00022461"/>
    </source>
</evidence>
<proteinExistence type="inferred from homology"/>
<evidence type="ECO:0000256" key="3">
    <source>
        <dbReference type="ARBA" id="ARBA00022448"/>
    </source>
</evidence>
<dbReference type="PANTHER" id="PTHR11690:SF288">
    <property type="entry name" value="AMILORIDE-SENSITIVE NA+ CHANNEL-RELATED"/>
    <property type="match status" value="1"/>
</dbReference>
<evidence type="ECO:0000256" key="8">
    <source>
        <dbReference type="ARBA" id="ARBA00023065"/>
    </source>
</evidence>
<keyword evidence="9 13" id="KW-0472">Membrane</keyword>
<keyword evidence="11 12" id="KW-0407">Ion channel</keyword>
<keyword evidence="15" id="KW-1185">Reference proteome</keyword>
<evidence type="ECO:0000256" key="6">
    <source>
        <dbReference type="ARBA" id="ARBA00022989"/>
    </source>
</evidence>
<evidence type="ECO:0000256" key="5">
    <source>
        <dbReference type="ARBA" id="ARBA00022692"/>
    </source>
</evidence>
<comment type="caution">
    <text evidence="14">The sequence shown here is derived from an EMBL/GenBank/DDBJ whole genome shotgun (WGS) entry which is preliminary data.</text>
</comment>
<gene>
    <name evidence="14" type="ORF">AAG570_003455</name>
</gene>
<feature type="transmembrane region" description="Helical" evidence="13">
    <location>
        <begin position="45"/>
        <end position="67"/>
    </location>
</feature>
<dbReference type="InterPro" id="IPR001873">
    <property type="entry name" value="ENaC"/>
</dbReference>
<evidence type="ECO:0000313" key="14">
    <source>
        <dbReference type="EMBL" id="KAL1122049.1"/>
    </source>
</evidence>
<keyword evidence="10 12" id="KW-0739">Sodium transport</keyword>
<dbReference type="Proteomes" id="UP001558652">
    <property type="component" value="Unassembled WGS sequence"/>
</dbReference>
<keyword evidence="7" id="KW-0915">Sodium</keyword>
<dbReference type="PROSITE" id="PS01206">
    <property type="entry name" value="ASC"/>
    <property type="match status" value="1"/>
</dbReference>
<comment type="subcellular location">
    <subcellularLocation>
        <location evidence="1">Membrane</location>
        <topology evidence="1">Multi-pass membrane protein</topology>
    </subcellularLocation>
</comment>
<evidence type="ECO:0000256" key="10">
    <source>
        <dbReference type="ARBA" id="ARBA00023201"/>
    </source>
</evidence>
<reference evidence="14 15" key="1">
    <citation type="submission" date="2024-07" db="EMBL/GenBank/DDBJ databases">
        <title>Chromosome-level genome assembly of the water stick insect Ranatra chinensis (Heteroptera: Nepidae).</title>
        <authorList>
            <person name="Liu X."/>
        </authorList>
    </citation>
    <scope>NUCLEOTIDE SEQUENCE [LARGE SCALE GENOMIC DNA]</scope>
    <source>
        <strain evidence="14">Cailab_2021Rc</strain>
        <tissue evidence="14">Muscle</tissue>
    </source>
</reference>
<name>A0ABD0Y4Y1_9HEMI</name>
<dbReference type="EMBL" id="JBFDAA010000014">
    <property type="protein sequence ID" value="KAL1122049.1"/>
    <property type="molecule type" value="Genomic_DNA"/>
</dbReference>
<evidence type="ECO:0000256" key="12">
    <source>
        <dbReference type="RuleBase" id="RU000679"/>
    </source>
</evidence>
<accession>A0ABD0Y4Y1</accession>
<dbReference type="PANTHER" id="PTHR11690">
    <property type="entry name" value="AMILORIDE-SENSITIVE SODIUM CHANNEL-RELATED"/>
    <property type="match status" value="1"/>
</dbReference>
<evidence type="ECO:0000256" key="9">
    <source>
        <dbReference type="ARBA" id="ARBA00023136"/>
    </source>
</evidence>